<dbReference type="InterPro" id="IPR037523">
    <property type="entry name" value="VOC_core"/>
</dbReference>
<comment type="caution">
    <text evidence="3">The sequence shown here is derived from an EMBL/GenBank/DDBJ whole genome shotgun (WGS) entry which is preliminary data.</text>
</comment>
<protein>
    <submittedName>
        <fullName evidence="3">VOC family protein</fullName>
    </submittedName>
</protein>
<dbReference type="PANTHER" id="PTHR36503:SF3">
    <property type="entry name" value="BLR0126 PROTEIN"/>
    <property type="match status" value="1"/>
</dbReference>
<dbReference type="Pfam" id="PF00903">
    <property type="entry name" value="Glyoxalase"/>
    <property type="match status" value="1"/>
</dbReference>
<dbReference type="PROSITE" id="PS51819">
    <property type="entry name" value="VOC"/>
    <property type="match status" value="1"/>
</dbReference>
<accession>A0A972SQ35</accession>
<reference evidence="3 4" key="1">
    <citation type="submission" date="2019-11" db="EMBL/GenBank/DDBJ databases">
        <title>Metabolism of dissolved organic matter in forest soils.</title>
        <authorList>
            <person name="Cyle K.T."/>
            <person name="Wilhelm R.C."/>
            <person name="Martinez C.E."/>
        </authorList>
    </citation>
    <scope>NUCLEOTIDE SEQUENCE [LARGE SCALE GENOMIC DNA]</scope>
    <source>
        <strain evidence="3 4">5N</strain>
    </source>
</reference>
<evidence type="ECO:0000256" key="1">
    <source>
        <dbReference type="SAM" id="MobiDB-lite"/>
    </source>
</evidence>
<evidence type="ECO:0000313" key="3">
    <source>
        <dbReference type="EMBL" id="NPT61690.1"/>
    </source>
</evidence>
<dbReference type="RefSeq" id="WP_172177529.1">
    <property type="nucleotide sequence ID" value="NZ_WOEZ01000279.1"/>
</dbReference>
<name>A0A972SQ35_9BURK</name>
<dbReference type="Proteomes" id="UP000655523">
    <property type="component" value="Unassembled WGS sequence"/>
</dbReference>
<dbReference type="AlphaFoldDB" id="A0A972SQ35"/>
<evidence type="ECO:0000259" key="2">
    <source>
        <dbReference type="PROSITE" id="PS51819"/>
    </source>
</evidence>
<dbReference type="EMBL" id="WOEZ01000279">
    <property type="protein sequence ID" value="NPT61690.1"/>
    <property type="molecule type" value="Genomic_DNA"/>
</dbReference>
<feature type="region of interest" description="Disordered" evidence="1">
    <location>
        <begin position="1"/>
        <end position="31"/>
    </location>
</feature>
<dbReference type="InterPro" id="IPR029068">
    <property type="entry name" value="Glyas_Bleomycin-R_OHBP_Dase"/>
</dbReference>
<dbReference type="InterPro" id="IPR004360">
    <property type="entry name" value="Glyas_Fos-R_dOase_dom"/>
</dbReference>
<dbReference type="Gene3D" id="3.10.180.10">
    <property type="entry name" value="2,3-Dihydroxybiphenyl 1,2-Dioxygenase, domain 1"/>
    <property type="match status" value="1"/>
</dbReference>
<dbReference type="PANTHER" id="PTHR36503">
    <property type="entry name" value="BLR2520 PROTEIN"/>
    <property type="match status" value="1"/>
</dbReference>
<feature type="domain" description="VOC" evidence="2">
    <location>
        <begin position="34"/>
        <end position="144"/>
    </location>
</feature>
<proteinExistence type="predicted"/>
<sequence length="146" mass="15512">MNSPATSAAASASASASSSAPTESADPTEPRIESLSAITLATRNMPGAVLFYEALGFPIKFGGSHEAFTSFAFGGSYLNLIVDTRAPVNWWGRVIIYVSDVDALYRKALAAGLKPSLEPSDAPWGERYFHITDPDGHELSFAKPLC</sequence>
<evidence type="ECO:0000313" key="4">
    <source>
        <dbReference type="Proteomes" id="UP000655523"/>
    </source>
</evidence>
<gene>
    <name evidence="3" type="ORF">GNZ13_46000</name>
</gene>
<feature type="compositionally biased region" description="Low complexity" evidence="1">
    <location>
        <begin position="1"/>
        <end position="25"/>
    </location>
</feature>
<dbReference type="SUPFAM" id="SSF54593">
    <property type="entry name" value="Glyoxalase/Bleomycin resistance protein/Dihydroxybiphenyl dioxygenase"/>
    <property type="match status" value="1"/>
</dbReference>
<keyword evidence="4" id="KW-1185">Reference proteome</keyword>
<organism evidence="3 4">
    <name type="scientific">Paraburkholderia elongata</name>
    <dbReference type="NCBI Taxonomy" id="2675747"/>
    <lineage>
        <taxon>Bacteria</taxon>
        <taxon>Pseudomonadati</taxon>
        <taxon>Pseudomonadota</taxon>
        <taxon>Betaproteobacteria</taxon>
        <taxon>Burkholderiales</taxon>
        <taxon>Burkholderiaceae</taxon>
        <taxon>Paraburkholderia</taxon>
    </lineage>
</organism>